<dbReference type="Proteomes" id="UP000001901">
    <property type="component" value="Chromosome"/>
</dbReference>
<dbReference type="KEGG" id="apo:Arcpr_1738"/>
<comment type="function">
    <text evidence="7">Reversibly transfers an adenylyl group from ATP to 4'-phosphopantetheine, yielding dephospho-CoA (dPCoA) and pyrophosphate.</text>
</comment>
<dbReference type="STRING" id="572546.Arcpr_1738"/>
<keyword evidence="10" id="KW-1185">Reference proteome</keyword>
<comment type="pathway">
    <text evidence="7">Cofactor biosynthesis; coenzyme A biosynthesis.</text>
</comment>
<dbReference type="EC" id="2.7.7.3" evidence="7"/>
<dbReference type="AlphaFoldDB" id="D2RF89"/>
<proteinExistence type="inferred from homology"/>
<keyword evidence="4 7" id="KW-0547">Nucleotide-binding</keyword>
<dbReference type="UniPathway" id="UPA00241"/>
<keyword evidence="6 7" id="KW-0173">Coenzyme A biosynthesis</keyword>
<evidence type="ECO:0000256" key="7">
    <source>
        <dbReference type="HAMAP-Rule" id="MF_00647"/>
    </source>
</evidence>
<dbReference type="NCBIfam" id="NF001985">
    <property type="entry name" value="PRK00777.1"/>
    <property type="match status" value="1"/>
</dbReference>
<keyword evidence="5 7" id="KW-0067">ATP-binding</keyword>
<comment type="similarity">
    <text evidence="7">Belongs to the eukaryotic CoaD family.</text>
</comment>
<dbReference type="OrthoDB" id="53228at2157"/>
<dbReference type="NCBIfam" id="TIGR00125">
    <property type="entry name" value="cyt_tran_rel"/>
    <property type="match status" value="1"/>
</dbReference>
<organism evidence="9 10">
    <name type="scientific">Archaeoglobus profundus (strain DSM 5631 / JCM 9629 / NBRC 100127 / Av18)</name>
    <dbReference type="NCBI Taxonomy" id="572546"/>
    <lineage>
        <taxon>Archaea</taxon>
        <taxon>Methanobacteriati</taxon>
        <taxon>Methanobacteriota</taxon>
        <taxon>Archaeoglobi</taxon>
        <taxon>Archaeoglobales</taxon>
        <taxon>Archaeoglobaceae</taxon>
        <taxon>Archaeoglobus</taxon>
    </lineage>
</organism>
<evidence type="ECO:0000256" key="2">
    <source>
        <dbReference type="ARBA" id="ARBA00022679"/>
    </source>
</evidence>
<dbReference type="HOGENOM" id="CLU_035272_5_0_2"/>
<sequence>MKVALGGTFDPLHEGHKRLIRKAFSISKDVVFGVTSDEMARKRLRNVLPYNVRVRNLKEYVKRSYGVEPRIEIIKDCYGKTLEEDYDYLIVSPETYENAKRINKKRIEIGKRPITIVVVDFVLAYDKKPISATRIKNGEIDRFGFNLKPRRS</sequence>
<evidence type="ECO:0000256" key="4">
    <source>
        <dbReference type="ARBA" id="ARBA00022741"/>
    </source>
</evidence>
<keyword evidence="3 7" id="KW-0548">Nucleotidyltransferase</keyword>
<evidence type="ECO:0000313" key="10">
    <source>
        <dbReference type="Proteomes" id="UP000001901"/>
    </source>
</evidence>
<dbReference type="HAMAP" id="MF_00647">
    <property type="entry name" value="PPAT_arch"/>
    <property type="match status" value="1"/>
</dbReference>
<evidence type="ECO:0000256" key="1">
    <source>
        <dbReference type="ARBA" id="ARBA00022490"/>
    </source>
</evidence>
<dbReference type="GO" id="GO:0005524">
    <property type="term" value="F:ATP binding"/>
    <property type="evidence" value="ECO:0007669"/>
    <property type="project" value="UniProtKB-KW"/>
</dbReference>
<keyword evidence="2 7" id="KW-0808">Transferase</keyword>
<dbReference type="GeneID" id="8740432"/>
<dbReference type="RefSeq" id="WP_012941118.1">
    <property type="nucleotide sequence ID" value="NC_013741.1"/>
</dbReference>
<evidence type="ECO:0000256" key="6">
    <source>
        <dbReference type="ARBA" id="ARBA00022993"/>
    </source>
</evidence>
<name>D2RF89_ARCPA</name>
<evidence type="ECO:0000313" key="9">
    <source>
        <dbReference type="EMBL" id="ADB58783.1"/>
    </source>
</evidence>
<dbReference type="PaxDb" id="572546-Arcpr_1738"/>
<evidence type="ECO:0000259" key="8">
    <source>
        <dbReference type="Pfam" id="PF01467"/>
    </source>
</evidence>
<dbReference type="eggNOG" id="arCOG01223">
    <property type="taxonomic scope" value="Archaea"/>
</dbReference>
<dbReference type="GO" id="GO:0004595">
    <property type="term" value="F:pantetheine-phosphate adenylyltransferase activity"/>
    <property type="evidence" value="ECO:0007669"/>
    <property type="project" value="UniProtKB-UniRule"/>
</dbReference>
<dbReference type="InterPro" id="IPR004821">
    <property type="entry name" value="Cyt_trans-like"/>
</dbReference>
<dbReference type="InterPro" id="IPR023540">
    <property type="entry name" value="PPAT_arch"/>
</dbReference>
<comment type="catalytic activity">
    <reaction evidence="7">
        <text>(R)-4'-phosphopantetheine + ATP + H(+) = 3'-dephospho-CoA + diphosphate</text>
        <dbReference type="Rhea" id="RHEA:19801"/>
        <dbReference type="ChEBI" id="CHEBI:15378"/>
        <dbReference type="ChEBI" id="CHEBI:30616"/>
        <dbReference type="ChEBI" id="CHEBI:33019"/>
        <dbReference type="ChEBI" id="CHEBI:57328"/>
        <dbReference type="ChEBI" id="CHEBI:61723"/>
        <dbReference type="EC" id="2.7.7.3"/>
    </reaction>
</comment>
<dbReference type="EMBL" id="CP001857">
    <property type="protein sequence ID" value="ADB58783.1"/>
    <property type="molecule type" value="Genomic_DNA"/>
</dbReference>
<reference evidence="9 10" key="1">
    <citation type="journal article" date="2010" name="Stand. Genomic Sci.">
        <title>Complete genome sequence of Archaeoglobus profundus type strain (AV18).</title>
        <authorList>
            <person name="von Jan M."/>
            <person name="Lapidus A."/>
            <person name="Del Rio T.G."/>
            <person name="Copeland A."/>
            <person name="Tice H."/>
            <person name="Cheng J.F."/>
            <person name="Lucas S."/>
            <person name="Chen F."/>
            <person name="Nolan M."/>
            <person name="Goodwin L."/>
            <person name="Han C."/>
            <person name="Pitluck S."/>
            <person name="Liolios K."/>
            <person name="Ivanova N."/>
            <person name="Mavromatis K."/>
            <person name="Ovchinnikova G."/>
            <person name="Chertkov O."/>
            <person name="Pati A."/>
            <person name="Chen A."/>
            <person name="Palaniappan K."/>
            <person name="Land M."/>
            <person name="Hauser L."/>
            <person name="Chang Y.J."/>
            <person name="Jeffries C.D."/>
            <person name="Saunders E."/>
            <person name="Brettin T."/>
            <person name="Detter J.C."/>
            <person name="Chain P."/>
            <person name="Eichinger K."/>
            <person name="Huber H."/>
            <person name="Spring S."/>
            <person name="Rohde M."/>
            <person name="Goker M."/>
            <person name="Wirth R."/>
            <person name="Woyke T."/>
            <person name="Bristow J."/>
            <person name="Eisen J.A."/>
            <person name="Markowitz V."/>
            <person name="Hugenholtz P."/>
            <person name="Kyrpides N.C."/>
            <person name="Klenk H.P."/>
        </authorList>
    </citation>
    <scope>NUCLEOTIDE SEQUENCE [LARGE SCALE GENOMIC DNA]</scope>
    <source>
        <strain evidence="10">DSM 5631 / JCM 9629 / NBRC 100127 / Av18</strain>
    </source>
</reference>
<keyword evidence="1 7" id="KW-0963">Cytoplasm</keyword>
<dbReference type="GO" id="GO:0015937">
    <property type="term" value="P:coenzyme A biosynthetic process"/>
    <property type="evidence" value="ECO:0007669"/>
    <property type="project" value="UniProtKB-UniRule"/>
</dbReference>
<protein>
    <recommendedName>
        <fullName evidence="7">Phosphopantetheine adenylyltransferase</fullName>
        <ecNumber evidence="7">2.7.7.3</ecNumber>
    </recommendedName>
    <alternativeName>
        <fullName evidence="7">Dephospho-CoA pyrophosphorylase</fullName>
    </alternativeName>
    <alternativeName>
        <fullName evidence="7">Pantetheine-phosphate adenylyltransferase</fullName>
        <shortName evidence="7">PPAT</shortName>
    </alternativeName>
</protein>
<accession>D2RF89</accession>
<dbReference type="Pfam" id="PF01467">
    <property type="entry name" value="CTP_transf_like"/>
    <property type="match status" value="1"/>
</dbReference>
<dbReference type="GO" id="GO:0005737">
    <property type="term" value="C:cytoplasm"/>
    <property type="evidence" value="ECO:0007669"/>
    <property type="project" value="UniProtKB-SubCell"/>
</dbReference>
<evidence type="ECO:0000256" key="5">
    <source>
        <dbReference type="ARBA" id="ARBA00022840"/>
    </source>
</evidence>
<dbReference type="SUPFAM" id="SSF52374">
    <property type="entry name" value="Nucleotidylyl transferase"/>
    <property type="match status" value="1"/>
</dbReference>
<feature type="domain" description="Cytidyltransferase-like" evidence="8">
    <location>
        <begin position="5"/>
        <end position="137"/>
    </location>
</feature>
<evidence type="ECO:0000256" key="3">
    <source>
        <dbReference type="ARBA" id="ARBA00022695"/>
    </source>
</evidence>
<dbReference type="InterPro" id="IPR014729">
    <property type="entry name" value="Rossmann-like_a/b/a_fold"/>
</dbReference>
<comment type="subcellular location">
    <subcellularLocation>
        <location evidence="7">Cytoplasm</location>
    </subcellularLocation>
</comment>
<gene>
    <name evidence="7" type="primary">coaD</name>
    <name evidence="9" type="ordered locus">Arcpr_1738</name>
</gene>
<dbReference type="Gene3D" id="3.40.50.620">
    <property type="entry name" value="HUPs"/>
    <property type="match status" value="1"/>
</dbReference>